<accession>A0A6N6MLV4</accession>
<organism evidence="3 4">
    <name type="scientific">Methylobacterium planeticum</name>
    <dbReference type="NCBI Taxonomy" id="2615211"/>
    <lineage>
        <taxon>Bacteria</taxon>
        <taxon>Pseudomonadati</taxon>
        <taxon>Pseudomonadota</taxon>
        <taxon>Alphaproteobacteria</taxon>
        <taxon>Hyphomicrobiales</taxon>
        <taxon>Methylobacteriaceae</taxon>
        <taxon>Methylobacterium</taxon>
    </lineage>
</organism>
<sequence length="109" mass="10893">MHVRSASAAALVALSLGALAAPARAGEANTFDASTVDASTFDAWGHRFQVPGTQRGLARSATPSRDVGSTGSVAVPSGYTSGGSAAASAPVEARRTLNVWGARIDAPAR</sequence>
<evidence type="ECO:0000313" key="3">
    <source>
        <dbReference type="EMBL" id="KAB1072276.1"/>
    </source>
</evidence>
<dbReference type="RefSeq" id="WP_150964742.1">
    <property type="nucleotide sequence ID" value="NZ_VZZJ01000014.1"/>
</dbReference>
<gene>
    <name evidence="3" type="ORF">F6X51_16325</name>
</gene>
<dbReference type="EMBL" id="VZZJ01000014">
    <property type="protein sequence ID" value="KAB1072276.1"/>
    <property type="molecule type" value="Genomic_DNA"/>
</dbReference>
<feature type="compositionally biased region" description="Polar residues" evidence="1">
    <location>
        <begin position="61"/>
        <end position="72"/>
    </location>
</feature>
<reference evidence="3 4" key="1">
    <citation type="submission" date="2019-09" db="EMBL/GenBank/DDBJ databases">
        <title>YIM 132548 draft genome.</title>
        <authorList>
            <person name="Jiang L."/>
        </authorList>
    </citation>
    <scope>NUCLEOTIDE SEQUENCE [LARGE SCALE GENOMIC DNA]</scope>
    <source>
        <strain evidence="3 4">YIM 132548</strain>
    </source>
</reference>
<feature type="region of interest" description="Disordered" evidence="1">
    <location>
        <begin position="52"/>
        <end position="91"/>
    </location>
</feature>
<feature type="chain" id="PRO_5026991583" description="Porin" evidence="2">
    <location>
        <begin position="21"/>
        <end position="109"/>
    </location>
</feature>
<evidence type="ECO:0008006" key="5">
    <source>
        <dbReference type="Google" id="ProtNLM"/>
    </source>
</evidence>
<evidence type="ECO:0000256" key="2">
    <source>
        <dbReference type="SAM" id="SignalP"/>
    </source>
</evidence>
<evidence type="ECO:0000313" key="4">
    <source>
        <dbReference type="Proteomes" id="UP000441523"/>
    </source>
</evidence>
<protein>
    <recommendedName>
        <fullName evidence="5">Porin</fullName>
    </recommendedName>
</protein>
<feature type="signal peptide" evidence="2">
    <location>
        <begin position="1"/>
        <end position="20"/>
    </location>
</feature>
<dbReference type="Proteomes" id="UP000441523">
    <property type="component" value="Unassembled WGS sequence"/>
</dbReference>
<keyword evidence="4" id="KW-1185">Reference proteome</keyword>
<name>A0A6N6MLV4_9HYPH</name>
<comment type="caution">
    <text evidence="3">The sequence shown here is derived from an EMBL/GenBank/DDBJ whole genome shotgun (WGS) entry which is preliminary data.</text>
</comment>
<keyword evidence="2" id="KW-0732">Signal</keyword>
<proteinExistence type="predicted"/>
<evidence type="ECO:0000256" key="1">
    <source>
        <dbReference type="SAM" id="MobiDB-lite"/>
    </source>
</evidence>
<dbReference type="AlphaFoldDB" id="A0A6N6MLV4"/>
<feature type="compositionally biased region" description="Low complexity" evidence="1">
    <location>
        <begin position="77"/>
        <end position="89"/>
    </location>
</feature>